<dbReference type="GeneID" id="34221541"/>
<proteinExistence type="predicted"/>
<dbReference type="PROSITE" id="PS51819">
    <property type="entry name" value="VOC"/>
    <property type="match status" value="1"/>
</dbReference>
<dbReference type="InterPro" id="IPR037523">
    <property type="entry name" value="VOC_core"/>
</dbReference>
<name>A0A075LJ19_9BACI</name>
<dbReference type="PANTHER" id="PTHR36113:SF1">
    <property type="entry name" value="GLYOXALASE_BLEOMYCIN RESISTANCE PROTEIN_DIOXYGENASE"/>
    <property type="match status" value="1"/>
</dbReference>
<evidence type="ECO:0000259" key="1">
    <source>
        <dbReference type="PROSITE" id="PS51819"/>
    </source>
</evidence>
<accession>A0A075LJ19</accession>
<dbReference type="Proteomes" id="UP000027980">
    <property type="component" value="Chromosome"/>
</dbReference>
<dbReference type="AlphaFoldDB" id="A0A075LJ19"/>
<organism evidence="2 3">
    <name type="scientific">Terribacillus saccharophilus</name>
    <dbReference type="NCBI Taxonomy" id="361277"/>
    <lineage>
        <taxon>Bacteria</taxon>
        <taxon>Bacillati</taxon>
        <taxon>Bacillota</taxon>
        <taxon>Bacilli</taxon>
        <taxon>Bacillales</taxon>
        <taxon>Bacillaceae</taxon>
        <taxon>Terribacillus</taxon>
    </lineage>
</organism>
<dbReference type="HOGENOM" id="CLU_046006_16_0_9"/>
<dbReference type="Gene3D" id="3.10.180.10">
    <property type="entry name" value="2,3-Dihydroxybiphenyl 1,2-Dioxygenase, domain 1"/>
    <property type="match status" value="1"/>
</dbReference>
<dbReference type="EMBL" id="CP008876">
    <property type="protein sequence ID" value="AIF66121.1"/>
    <property type="molecule type" value="Genomic_DNA"/>
</dbReference>
<sequence length="126" mass="14401">MKIEHVAIWVKDIERIKKFYTHYFGAESNNLYVNDKKGFASYFLTFSSGSRLELMKKVGIDKESQPDQLGWAHVAFSVGSKEEVDILTERLRNDGYTIQGEPRTTGDGYYESVIEDPEGNIVEITI</sequence>
<protein>
    <recommendedName>
        <fullName evidence="1">VOC domain-containing protein</fullName>
    </recommendedName>
</protein>
<evidence type="ECO:0000313" key="3">
    <source>
        <dbReference type="Proteomes" id="UP000027980"/>
    </source>
</evidence>
<evidence type="ECO:0000313" key="2">
    <source>
        <dbReference type="EMBL" id="AIF66121.1"/>
    </source>
</evidence>
<feature type="domain" description="VOC" evidence="1">
    <location>
        <begin position="2"/>
        <end position="126"/>
    </location>
</feature>
<dbReference type="SUPFAM" id="SSF54593">
    <property type="entry name" value="Glyoxalase/Bleomycin resistance protein/Dihydroxybiphenyl dioxygenase"/>
    <property type="match status" value="1"/>
</dbReference>
<dbReference type="PANTHER" id="PTHR36113">
    <property type="entry name" value="LYASE, PUTATIVE-RELATED-RELATED"/>
    <property type="match status" value="1"/>
</dbReference>
<gene>
    <name evidence="2" type="ORF">GZ22_05400</name>
</gene>
<dbReference type="InterPro" id="IPR029068">
    <property type="entry name" value="Glyas_Bleomycin-R_OHBP_Dase"/>
</dbReference>
<dbReference type="RefSeq" id="WP_038559486.1">
    <property type="nucleotide sequence ID" value="NZ_CP008876.1"/>
</dbReference>
<dbReference type="KEGG" id="tap:GZ22_05400"/>
<dbReference type="InterPro" id="IPR051332">
    <property type="entry name" value="Fosfomycin_Res_Enzymes"/>
</dbReference>
<reference evidence="2 3" key="1">
    <citation type="submission" date="2014-07" db="EMBL/GenBank/DDBJ databases">
        <title>Complete genome sequence of a moderately halophilic bacterium Terribacillus aidingensis MP602, isolated from Cryptomeria fortunei in Tianmu mountain in China.</title>
        <authorList>
            <person name="Wang Y."/>
            <person name="Lu P."/>
            <person name="Zhang L."/>
        </authorList>
    </citation>
    <scope>NUCLEOTIDE SEQUENCE [LARGE SCALE GENOMIC DNA]</scope>
    <source>
        <strain evidence="2 3">MP602</strain>
    </source>
</reference>
<dbReference type="InterPro" id="IPR004360">
    <property type="entry name" value="Glyas_Fos-R_dOase_dom"/>
</dbReference>
<dbReference type="Pfam" id="PF00903">
    <property type="entry name" value="Glyoxalase"/>
    <property type="match status" value="1"/>
</dbReference>
<dbReference type="OrthoDB" id="9789012at2"/>